<dbReference type="CDD" id="cd06571">
    <property type="entry name" value="Bac_DnaA_C"/>
    <property type="match status" value="1"/>
</dbReference>
<evidence type="ECO:0000256" key="8">
    <source>
        <dbReference type="HAMAP-Rule" id="MF_00377"/>
    </source>
</evidence>
<dbReference type="InterPro" id="IPR038454">
    <property type="entry name" value="DnaA_N_sf"/>
</dbReference>
<dbReference type="PANTHER" id="PTHR30050">
    <property type="entry name" value="CHROMOSOMAL REPLICATION INITIATOR PROTEIN DNAA"/>
    <property type="match status" value="1"/>
</dbReference>
<evidence type="ECO:0000313" key="15">
    <source>
        <dbReference type="EMBL" id="PZW37713.1"/>
    </source>
</evidence>
<dbReference type="Gene3D" id="1.10.1750.10">
    <property type="match status" value="1"/>
</dbReference>
<dbReference type="GO" id="GO:0005737">
    <property type="term" value="C:cytoplasm"/>
    <property type="evidence" value="ECO:0007669"/>
    <property type="project" value="UniProtKB-SubCell"/>
</dbReference>
<evidence type="ECO:0000256" key="11">
    <source>
        <dbReference type="RuleBase" id="RU004227"/>
    </source>
</evidence>
<feature type="region of interest" description="Domain IV, binds dsDNA" evidence="8">
    <location>
        <begin position="392"/>
        <end position="511"/>
    </location>
</feature>
<accession>A0A2W7IG19</accession>
<gene>
    <name evidence="8" type="primary">dnaA</name>
    <name evidence="15" type="ORF">C8P66_14210</name>
</gene>
<dbReference type="Gene3D" id="1.10.8.60">
    <property type="match status" value="1"/>
</dbReference>
<evidence type="ECO:0000256" key="12">
    <source>
        <dbReference type="SAM" id="MobiDB-lite"/>
    </source>
</evidence>
<keyword evidence="7 8" id="KW-0238">DNA-binding</keyword>
<keyword evidence="5 8" id="KW-0067">ATP-binding</keyword>
<evidence type="ECO:0000313" key="16">
    <source>
        <dbReference type="Proteomes" id="UP000249688"/>
    </source>
</evidence>
<dbReference type="OrthoDB" id="9807019at2"/>
<feature type="binding site" evidence="8">
    <location>
        <position position="221"/>
    </location>
    <ligand>
        <name>ATP</name>
        <dbReference type="ChEBI" id="CHEBI:30616"/>
    </ligand>
</feature>
<evidence type="ECO:0000259" key="14">
    <source>
        <dbReference type="SMART" id="SM00760"/>
    </source>
</evidence>
<evidence type="ECO:0000256" key="2">
    <source>
        <dbReference type="ARBA" id="ARBA00022490"/>
    </source>
</evidence>
<organism evidence="15 16">
    <name type="scientific">Humitalea rosea</name>
    <dbReference type="NCBI Taxonomy" id="990373"/>
    <lineage>
        <taxon>Bacteria</taxon>
        <taxon>Pseudomonadati</taxon>
        <taxon>Pseudomonadota</taxon>
        <taxon>Alphaproteobacteria</taxon>
        <taxon>Acetobacterales</taxon>
        <taxon>Roseomonadaceae</taxon>
        <taxon>Humitalea</taxon>
    </lineage>
</organism>
<dbReference type="Pfam" id="PF08299">
    <property type="entry name" value="Bac_DnaA_C"/>
    <property type="match status" value="1"/>
</dbReference>
<feature type="compositionally biased region" description="Low complexity" evidence="12">
    <location>
        <begin position="147"/>
        <end position="156"/>
    </location>
</feature>
<evidence type="ECO:0000256" key="5">
    <source>
        <dbReference type="ARBA" id="ARBA00022840"/>
    </source>
</evidence>
<dbReference type="SMART" id="SM00760">
    <property type="entry name" value="Bac_DnaA_C"/>
    <property type="match status" value="1"/>
</dbReference>
<dbReference type="SUPFAM" id="SSF52540">
    <property type="entry name" value="P-loop containing nucleoside triphosphate hydrolases"/>
    <property type="match status" value="1"/>
</dbReference>
<dbReference type="GO" id="GO:0006270">
    <property type="term" value="P:DNA replication initiation"/>
    <property type="evidence" value="ECO:0007669"/>
    <property type="project" value="UniProtKB-UniRule"/>
</dbReference>
<dbReference type="EMBL" id="QKYU01000042">
    <property type="protein sequence ID" value="PZW37713.1"/>
    <property type="molecule type" value="Genomic_DNA"/>
</dbReference>
<dbReference type="Pfam" id="PF00308">
    <property type="entry name" value="Bac_DnaA"/>
    <property type="match status" value="1"/>
</dbReference>
<dbReference type="SMART" id="SM00382">
    <property type="entry name" value="AAA"/>
    <property type="match status" value="1"/>
</dbReference>
<dbReference type="Pfam" id="PF11638">
    <property type="entry name" value="DnaA_N"/>
    <property type="match status" value="1"/>
</dbReference>
<comment type="caution">
    <text evidence="15">The sequence shown here is derived from an EMBL/GenBank/DDBJ whole genome shotgun (WGS) entry which is preliminary data.</text>
</comment>
<comment type="function">
    <text evidence="8 10">Plays an essential role in the initiation and regulation of chromosomal replication. ATP-DnaA binds to the origin of replication (oriC) to initiate formation of the DNA replication initiation complex once per cell cycle. Binds the DnaA box (a 9 base pair repeat at the origin) and separates the double-stranded (ds)DNA. Forms a right-handed helical filament on oriC DNA; dsDNA binds to the exterior of the filament while single-stranded (ss)DNA is stabiized in the filament's interior. The ATP-DnaA-oriC complex binds and stabilizes one strand of the AT-rich DNA unwinding element (DUE), permitting loading of DNA polymerase. After initiation quickly degrades to an ADP-DnaA complex that is not apt for DNA replication. Binds acidic phospholipids.</text>
</comment>
<dbReference type="CDD" id="cd00009">
    <property type="entry name" value="AAA"/>
    <property type="match status" value="1"/>
</dbReference>
<dbReference type="FunFam" id="3.40.50.300:FF:000668">
    <property type="entry name" value="Chromosomal replication initiator protein DnaA"/>
    <property type="match status" value="1"/>
</dbReference>
<dbReference type="HAMAP" id="MF_00377">
    <property type="entry name" value="DnaA_bact"/>
    <property type="match status" value="1"/>
</dbReference>
<keyword evidence="2 8" id="KW-0963">Cytoplasm</keyword>
<dbReference type="GO" id="GO:0003688">
    <property type="term" value="F:DNA replication origin binding"/>
    <property type="evidence" value="ECO:0007669"/>
    <property type="project" value="UniProtKB-UniRule"/>
</dbReference>
<evidence type="ECO:0000256" key="6">
    <source>
        <dbReference type="ARBA" id="ARBA00023121"/>
    </source>
</evidence>
<comment type="caution">
    <text evidence="8">Lacks conserved residue(s) required for the propagation of feature annotation.</text>
</comment>
<dbReference type="Proteomes" id="UP000249688">
    <property type="component" value="Unassembled WGS sequence"/>
</dbReference>
<protein>
    <recommendedName>
        <fullName evidence="8 9">Chromosomal replication initiator protein DnaA</fullName>
    </recommendedName>
</protein>
<feature type="domain" description="AAA+ ATPase" evidence="13">
    <location>
        <begin position="208"/>
        <end position="339"/>
    </location>
</feature>
<feature type="domain" description="Chromosomal replication initiator DnaA C-terminal" evidence="14">
    <location>
        <begin position="419"/>
        <end position="488"/>
    </location>
</feature>
<feature type="region of interest" description="Disordered" evidence="12">
    <location>
        <begin position="147"/>
        <end position="174"/>
    </location>
</feature>
<dbReference type="InterPro" id="IPR003593">
    <property type="entry name" value="AAA+_ATPase"/>
</dbReference>
<dbReference type="PROSITE" id="PS01008">
    <property type="entry name" value="DNAA"/>
    <property type="match status" value="1"/>
</dbReference>
<keyword evidence="4 8" id="KW-0547">Nucleotide-binding</keyword>
<evidence type="ECO:0000259" key="13">
    <source>
        <dbReference type="SMART" id="SM00382"/>
    </source>
</evidence>
<dbReference type="GO" id="GO:0005886">
    <property type="term" value="C:plasma membrane"/>
    <property type="evidence" value="ECO:0007669"/>
    <property type="project" value="TreeGrafter"/>
</dbReference>
<feature type="binding site" evidence="8">
    <location>
        <position position="219"/>
    </location>
    <ligand>
        <name>ATP</name>
        <dbReference type="ChEBI" id="CHEBI:30616"/>
    </ligand>
</feature>
<dbReference type="GO" id="GO:0006275">
    <property type="term" value="P:regulation of DNA replication"/>
    <property type="evidence" value="ECO:0007669"/>
    <property type="project" value="UniProtKB-UniRule"/>
</dbReference>
<dbReference type="InterPro" id="IPR013159">
    <property type="entry name" value="DnaA_C"/>
</dbReference>
<dbReference type="InterPro" id="IPR018312">
    <property type="entry name" value="Chromosome_initiator_DnaA_CS"/>
</dbReference>
<evidence type="ECO:0000256" key="10">
    <source>
        <dbReference type="RuleBase" id="RU000577"/>
    </source>
</evidence>
<dbReference type="SUPFAM" id="SSF48295">
    <property type="entry name" value="TrpR-like"/>
    <property type="match status" value="1"/>
</dbReference>
<comment type="similarity">
    <text evidence="1 8 11">Belongs to the DnaA family.</text>
</comment>
<dbReference type="PRINTS" id="PR00051">
    <property type="entry name" value="DNAA"/>
</dbReference>
<name>A0A2W7IG19_9PROT</name>
<dbReference type="InterPro" id="IPR001957">
    <property type="entry name" value="Chromosome_initiator_DnaA"/>
</dbReference>
<evidence type="ECO:0000256" key="3">
    <source>
        <dbReference type="ARBA" id="ARBA00022705"/>
    </source>
</evidence>
<feature type="region of interest" description="Disordered" evidence="12">
    <location>
        <begin position="1"/>
        <end position="28"/>
    </location>
</feature>
<dbReference type="RefSeq" id="WP_111400506.1">
    <property type="nucleotide sequence ID" value="NZ_QKYU01000042.1"/>
</dbReference>
<dbReference type="GO" id="GO:0008289">
    <property type="term" value="F:lipid binding"/>
    <property type="evidence" value="ECO:0007669"/>
    <property type="project" value="UniProtKB-KW"/>
</dbReference>
<evidence type="ECO:0000256" key="9">
    <source>
        <dbReference type="NCBIfam" id="TIGR00362"/>
    </source>
</evidence>
<feature type="binding site" evidence="8">
    <location>
        <position position="222"/>
    </location>
    <ligand>
        <name>ATP</name>
        <dbReference type="ChEBI" id="CHEBI:30616"/>
    </ligand>
</feature>
<feature type="region of interest" description="Domain I, interacts with DnaA modulators" evidence="8">
    <location>
        <begin position="1"/>
        <end position="140"/>
    </location>
</feature>
<feature type="binding site" evidence="8">
    <location>
        <position position="223"/>
    </location>
    <ligand>
        <name>ATP</name>
        <dbReference type="ChEBI" id="CHEBI:30616"/>
    </ligand>
</feature>
<dbReference type="InterPro" id="IPR010921">
    <property type="entry name" value="Trp_repressor/repl_initiator"/>
</dbReference>
<dbReference type="InterPro" id="IPR013317">
    <property type="entry name" value="DnaA_dom"/>
</dbReference>
<evidence type="ECO:0000256" key="4">
    <source>
        <dbReference type="ARBA" id="ARBA00022741"/>
    </source>
</evidence>
<dbReference type="Gene3D" id="3.30.300.180">
    <property type="match status" value="1"/>
</dbReference>
<reference evidence="15 16" key="1">
    <citation type="submission" date="2018-06" db="EMBL/GenBank/DDBJ databases">
        <title>Genomic Encyclopedia of Archaeal and Bacterial Type Strains, Phase II (KMG-II): from individual species to whole genera.</title>
        <authorList>
            <person name="Goeker M."/>
        </authorList>
    </citation>
    <scope>NUCLEOTIDE SEQUENCE [LARGE SCALE GENOMIC DNA]</scope>
    <source>
        <strain evidence="15 16">DSM 24525</strain>
    </source>
</reference>
<comment type="domain">
    <text evidence="8">Domain I is involved in oligomerization and binding regulators, domain II is flexibile and of varying length in different bacteria, domain III forms the AAA+ region, while domain IV binds dsDNA.</text>
</comment>
<dbReference type="NCBIfam" id="TIGR00362">
    <property type="entry name" value="DnaA"/>
    <property type="match status" value="1"/>
</dbReference>
<sequence>MEQEHSSRDPASASTARAAGREPAPRDAANLPAGLLAEAWARIRGRLRQDVGDAEYRSWLRQMTLAGVAGDVAVVLLPSRFLRDWVRSHYADRLRLLWQAEDIGVRRIEVRVAPEGQAEPAPPVNGAAAAPPQPLRVEIAEPAPASPALAGRLAPPRAAPEPAPGPGREGHEPSLDPRFTFESFVVGKPNEFAHAAARRVSERPASQGFNPLFLYGGVGLGKTHLMHAIAWAIREGHPDRTVAYMSAETFMYRFIAALRRQSTMEFKESLRSVDVLMIDDLQFLIGKDNTQEEFFHTFNALVDAGKQIVVSADKSPSDLSGLEDRLRTRLGCGMVADIHATTYELRVSILQAKAASLEAAVPPRVMEFLASKITGNVRELEGALNRLVAHANLFGRGISLDQTQEVLHDILRAHDRRVTIHEIQKKVADHYSIKMTDMASPRRARNVARPRQVAMYLAKHLTSRSLPEIGRHFGNRDHTTVMHAVSRITELMQADTAFAEDVDLLRKMLEV</sequence>
<dbReference type="Gene3D" id="3.40.50.300">
    <property type="entry name" value="P-loop containing nucleotide triphosphate hydrolases"/>
    <property type="match status" value="1"/>
</dbReference>
<comment type="subunit">
    <text evidence="8">Oligomerizes as a right-handed, spiral filament on DNA at oriC.</text>
</comment>
<keyword evidence="3 8" id="KW-0235">DNA replication</keyword>
<keyword evidence="16" id="KW-1185">Reference proteome</keyword>
<dbReference type="AlphaFoldDB" id="A0A2W7IG19"/>
<dbReference type="InterPro" id="IPR024633">
    <property type="entry name" value="DnaA_N_dom"/>
</dbReference>
<comment type="subcellular location">
    <subcellularLocation>
        <location evidence="8">Cytoplasm</location>
    </subcellularLocation>
</comment>
<proteinExistence type="inferred from homology"/>
<dbReference type="InterPro" id="IPR020591">
    <property type="entry name" value="Chromosome_initiator_DnaA-like"/>
</dbReference>
<keyword evidence="6 8" id="KW-0446">Lipid-binding</keyword>
<dbReference type="GO" id="GO:0005524">
    <property type="term" value="F:ATP binding"/>
    <property type="evidence" value="ECO:0007669"/>
    <property type="project" value="UniProtKB-UniRule"/>
</dbReference>
<dbReference type="PANTHER" id="PTHR30050:SF2">
    <property type="entry name" value="CHROMOSOMAL REPLICATION INITIATOR PROTEIN DNAA"/>
    <property type="match status" value="1"/>
</dbReference>
<dbReference type="InterPro" id="IPR027417">
    <property type="entry name" value="P-loop_NTPase"/>
</dbReference>
<evidence type="ECO:0000256" key="1">
    <source>
        <dbReference type="ARBA" id="ARBA00006583"/>
    </source>
</evidence>
<evidence type="ECO:0000256" key="7">
    <source>
        <dbReference type="ARBA" id="ARBA00023125"/>
    </source>
</evidence>